<keyword evidence="4" id="KW-1185">Reference proteome</keyword>
<feature type="region of interest" description="Disordered" evidence="1">
    <location>
        <begin position="1"/>
        <end position="36"/>
    </location>
</feature>
<evidence type="ECO:0000313" key="3">
    <source>
        <dbReference type="EMBL" id="PMD40937.1"/>
    </source>
</evidence>
<keyword evidence="2" id="KW-0472">Membrane</keyword>
<keyword evidence="2" id="KW-0812">Transmembrane</keyword>
<feature type="compositionally biased region" description="Low complexity" evidence="1">
    <location>
        <begin position="63"/>
        <end position="78"/>
    </location>
</feature>
<accession>A0A2J6RQZ5</accession>
<dbReference type="OrthoDB" id="3692311at2759"/>
<dbReference type="Proteomes" id="UP000235786">
    <property type="component" value="Unassembled WGS sequence"/>
</dbReference>
<feature type="compositionally biased region" description="Polar residues" evidence="1">
    <location>
        <begin position="18"/>
        <end position="28"/>
    </location>
</feature>
<feature type="compositionally biased region" description="Acidic residues" evidence="1">
    <location>
        <begin position="177"/>
        <end position="214"/>
    </location>
</feature>
<keyword evidence="2" id="KW-1133">Transmembrane helix</keyword>
<evidence type="ECO:0000256" key="2">
    <source>
        <dbReference type="SAM" id="Phobius"/>
    </source>
</evidence>
<feature type="region of interest" description="Disordered" evidence="1">
    <location>
        <begin position="177"/>
        <end position="277"/>
    </location>
</feature>
<gene>
    <name evidence="3" type="ORF">L207DRAFT_633871</name>
</gene>
<dbReference type="EMBL" id="KZ613945">
    <property type="protein sequence ID" value="PMD40937.1"/>
    <property type="molecule type" value="Genomic_DNA"/>
</dbReference>
<dbReference type="AlphaFoldDB" id="A0A2J6RQZ5"/>
<protein>
    <submittedName>
        <fullName evidence="3">Uncharacterized protein</fullName>
    </submittedName>
</protein>
<feature type="transmembrane region" description="Helical" evidence="2">
    <location>
        <begin position="822"/>
        <end position="843"/>
    </location>
</feature>
<evidence type="ECO:0000256" key="1">
    <source>
        <dbReference type="SAM" id="MobiDB-lite"/>
    </source>
</evidence>
<feature type="region of interest" description="Disordered" evidence="1">
    <location>
        <begin position="56"/>
        <end position="143"/>
    </location>
</feature>
<proteinExistence type="predicted"/>
<organism evidence="3 4">
    <name type="scientific">Hyaloscypha variabilis (strain UAMH 11265 / GT02V1 / F)</name>
    <name type="common">Meliniomyces variabilis</name>
    <dbReference type="NCBI Taxonomy" id="1149755"/>
    <lineage>
        <taxon>Eukaryota</taxon>
        <taxon>Fungi</taxon>
        <taxon>Dikarya</taxon>
        <taxon>Ascomycota</taxon>
        <taxon>Pezizomycotina</taxon>
        <taxon>Leotiomycetes</taxon>
        <taxon>Helotiales</taxon>
        <taxon>Hyaloscyphaceae</taxon>
        <taxon>Hyaloscypha</taxon>
        <taxon>Hyaloscypha variabilis</taxon>
    </lineage>
</organism>
<name>A0A2J6RQZ5_HYAVF</name>
<feature type="transmembrane region" description="Helical" evidence="2">
    <location>
        <begin position="312"/>
        <end position="333"/>
    </location>
</feature>
<feature type="compositionally biased region" description="Low complexity" evidence="1">
    <location>
        <begin position="109"/>
        <end position="131"/>
    </location>
</feature>
<feature type="compositionally biased region" description="Polar residues" evidence="1">
    <location>
        <begin position="215"/>
        <end position="230"/>
    </location>
</feature>
<sequence length="922" mass="100207">MDVEKSPFPASEPVAKAPQSSEQMTPTPAASKKTGAKVPEGYKLVKIAKPDGTHKIVLRPIKKPATTDAASTSTPPAKDAVQPAKPVIGASSTVKTPTKDTEQAPKAITTNSSGTTPTATTPKKPATASEKVVAPPAHTSKLDAVSKSARIYGKFYRFHRNAAILASVFDPDFGDLDDYEDGGADEDGDIDLADDDDDDDGGSESDDSDREDDTQQNNHSSSGNRTTGNVTRAVVANVGHVPPRTTANATATSKKPEVTVEEKRGSQTSNEFSKETSVQEKELLPLKALVAEAAGVRPPRPLPKRYTDWGRLITWTLVILFPLAFIGLGIAIARLKGQATKTEYDYGAFDIFGYSLSYYSRSEWGFAVTHVTRAAVTTWSIVFAAILAQTLKAVATYQVERGIRLGTLEQLISSHSVAGALKQPFILRQLNWITFALFALWSLSPLGSQALQYTIYTYTDTIYTPQATVYYLNTTQENPGLSTAYLAVNNYSDSMDVLFSAVFQQASLYTPDESDPWGNPLIPIYKDLPRILTEGQDPNSTINVDVKKAQYASYYGIPLAKVNEDIDGGYDGTWNFSMESSYLSLTCPPLNFSLWDDIADQLLESNEVLDDYTSTTGDSLWMNMTAPKSIAQPGNITFVSGCSKLEDDDGKLLYAWTHCSLQQTFVQSYVTCQGTNCKVVEITPLPTEQPTKMQNFMPEFIKASDTGLSFYPTIGDTPYSITELYLYNKYTATAPGAGDNCDLSKGNSTDITDDLAYLVNTFYSTGFAHNFTVGAIAVNATVPLVDSSTGETIQQKLMTSTMAIHDYTDEYTPTLYGIHKQWLGVYIGCAAALLLIGIFGILLESRTIAPDILGFASSVARHSRYVKLPKVDGTMSGGERARRTRDCVVMMQDVRPDDPVGKIVLGSATPGAVRLTPTRPYK</sequence>
<evidence type="ECO:0000313" key="4">
    <source>
        <dbReference type="Proteomes" id="UP000235786"/>
    </source>
</evidence>
<feature type="compositionally biased region" description="Basic and acidic residues" evidence="1">
    <location>
        <begin position="254"/>
        <end position="265"/>
    </location>
</feature>
<reference evidence="3 4" key="1">
    <citation type="submission" date="2016-04" db="EMBL/GenBank/DDBJ databases">
        <title>A degradative enzymes factory behind the ericoid mycorrhizal symbiosis.</title>
        <authorList>
            <consortium name="DOE Joint Genome Institute"/>
            <person name="Martino E."/>
            <person name="Morin E."/>
            <person name="Grelet G."/>
            <person name="Kuo A."/>
            <person name="Kohler A."/>
            <person name="Daghino S."/>
            <person name="Barry K."/>
            <person name="Choi C."/>
            <person name="Cichocki N."/>
            <person name="Clum A."/>
            <person name="Copeland A."/>
            <person name="Hainaut M."/>
            <person name="Haridas S."/>
            <person name="Labutti K."/>
            <person name="Lindquist E."/>
            <person name="Lipzen A."/>
            <person name="Khouja H.-R."/>
            <person name="Murat C."/>
            <person name="Ohm R."/>
            <person name="Olson A."/>
            <person name="Spatafora J."/>
            <person name="Veneault-Fourrey C."/>
            <person name="Henrissat B."/>
            <person name="Grigoriev I."/>
            <person name="Martin F."/>
            <person name="Perotto S."/>
        </authorList>
    </citation>
    <scope>NUCLEOTIDE SEQUENCE [LARGE SCALE GENOMIC DNA]</scope>
    <source>
        <strain evidence="3 4">F</strain>
    </source>
</reference>